<evidence type="ECO:0000313" key="2">
    <source>
        <dbReference type="EMBL" id="CAD8309635.1"/>
    </source>
</evidence>
<accession>A0A7R9Z6J2</accession>
<feature type="region of interest" description="Disordered" evidence="1">
    <location>
        <begin position="1"/>
        <end position="26"/>
    </location>
</feature>
<proteinExistence type="predicted"/>
<protein>
    <submittedName>
        <fullName evidence="2">Uncharacterized protein</fullName>
    </submittedName>
</protein>
<feature type="compositionally biased region" description="Low complexity" evidence="1">
    <location>
        <begin position="132"/>
        <end position="147"/>
    </location>
</feature>
<feature type="region of interest" description="Disordered" evidence="1">
    <location>
        <begin position="395"/>
        <end position="420"/>
    </location>
</feature>
<dbReference type="EMBL" id="HBEC01043535">
    <property type="protein sequence ID" value="CAD8309635.1"/>
    <property type="molecule type" value="Transcribed_RNA"/>
</dbReference>
<reference evidence="2" key="1">
    <citation type="submission" date="2021-01" db="EMBL/GenBank/DDBJ databases">
        <authorList>
            <person name="Corre E."/>
            <person name="Pelletier E."/>
            <person name="Niang G."/>
            <person name="Scheremetjew M."/>
            <person name="Finn R."/>
            <person name="Kale V."/>
            <person name="Holt S."/>
            <person name="Cochrane G."/>
            <person name="Meng A."/>
            <person name="Brown T."/>
            <person name="Cohen L."/>
        </authorList>
    </citation>
    <scope>NUCLEOTIDE SEQUENCE</scope>
    <source>
        <strain evidence="2">CCMP219</strain>
    </source>
</reference>
<gene>
    <name evidence="2" type="ORF">CEUR00632_LOCUS20282</name>
</gene>
<evidence type="ECO:0000256" key="1">
    <source>
        <dbReference type="SAM" id="MobiDB-lite"/>
    </source>
</evidence>
<feature type="region of interest" description="Disordered" evidence="1">
    <location>
        <begin position="232"/>
        <end position="263"/>
    </location>
</feature>
<feature type="compositionally biased region" description="Low complexity" evidence="1">
    <location>
        <begin position="243"/>
        <end position="263"/>
    </location>
</feature>
<sequence>MHSATATSTVTERGPRLTCAPAHAGSPARAGACLALRGDDRTLRPLTASSHTLPAAHAGNNNDPLSGERSCNARRWLCTAFDRQGELQQRCCEPIEDRAAHRRARRSARRAPMSTPAPLTDGAEAPTAGDLSAPAANPNASAAPSPSLRTDGESASSSMAATAGSRQSRSTRQLGVGGQVLRSRAGGSKTWVRHMGTTRLVSTAAAACAAPRPSGGPASGHAAARETHRRAPLGNLHAPPPASSAQPMASAERRVATAPRRSAAAPRHFTVQFIVPPNLPKLLPRSHVAADAMPDKLGRLRALREAAAEKLLFGVTCSGDASPTDTPRKALMLAPEHDVLPVTPVALQTDSGSCGSSPARHGDEATALEGPCQRSAMRRLQVAAVTPMSELVDEEPSATVAGQPHSAHKSAGSTKRRGVKQLQSAQLAQLELLQRLRTLQRGGADLVAAMPPAVQPAGC</sequence>
<feature type="compositionally biased region" description="Low complexity" evidence="1">
    <location>
        <begin position="154"/>
        <end position="165"/>
    </location>
</feature>
<name>A0A7R9Z6J2_9CHLO</name>
<dbReference type="AlphaFoldDB" id="A0A7R9Z6J2"/>
<organism evidence="2">
    <name type="scientific">Chlamydomonas euryale</name>
    <dbReference type="NCBI Taxonomy" id="1486919"/>
    <lineage>
        <taxon>Eukaryota</taxon>
        <taxon>Viridiplantae</taxon>
        <taxon>Chlorophyta</taxon>
        <taxon>core chlorophytes</taxon>
        <taxon>Chlorophyceae</taxon>
        <taxon>CS clade</taxon>
        <taxon>Chlamydomonadales</taxon>
        <taxon>Chlamydomonadaceae</taxon>
        <taxon>Chlamydomonas</taxon>
    </lineage>
</organism>
<feature type="compositionally biased region" description="Polar residues" evidence="1">
    <location>
        <begin position="1"/>
        <end position="11"/>
    </location>
</feature>
<feature type="region of interest" description="Disordered" evidence="1">
    <location>
        <begin position="103"/>
        <end position="187"/>
    </location>
</feature>